<feature type="domain" description="TRSP" evidence="1">
    <location>
        <begin position="331"/>
        <end position="453"/>
    </location>
</feature>
<dbReference type="InterPro" id="IPR022537">
    <property type="entry name" value="TRSP_dom"/>
</dbReference>
<dbReference type="PIRSF" id="PIRSF020967">
    <property type="entry name" value="UCP020967"/>
    <property type="match status" value="1"/>
</dbReference>
<dbReference type="Pfam" id="PF12500">
    <property type="entry name" value="TRSP"/>
    <property type="match status" value="1"/>
</dbReference>
<protein>
    <recommendedName>
        <fullName evidence="5">Adenine/guanine phosphoribosyltransferase</fullName>
    </recommendedName>
</protein>
<dbReference type="OrthoDB" id="56827at2"/>
<evidence type="ECO:0000259" key="1">
    <source>
        <dbReference type="Pfam" id="PF12500"/>
    </source>
</evidence>
<feature type="domain" description="Orotate phosphoribosyltransferase-like" evidence="2">
    <location>
        <begin position="39"/>
        <end position="258"/>
    </location>
</feature>
<dbReference type="EMBL" id="CP003639">
    <property type="protein sequence ID" value="AFM40886.1"/>
    <property type="molecule type" value="Genomic_DNA"/>
</dbReference>
<dbReference type="AlphaFoldDB" id="I4D512"/>
<dbReference type="CDD" id="cd06223">
    <property type="entry name" value="PRTases_typeI"/>
    <property type="match status" value="1"/>
</dbReference>
<sequence length="489" mass="55286">MNNKILSGYSGKTYQYKLEDLSLKICLQSNPFTLEPEALFSLALRKNKRRRFLFVSKVLGKHIPVEPLLPLLAGAALAVQYANSLSGITHPYTSSLLQALRTKQKLQEVFAELVQKPLMVLPEKTLFIGFAETATALGQSVFGLFENAGYLHTTREDIPCLKSELEFREEHSHAINHRCYLNNNDDLHTAKTIVFVDDELTTGNTVLNLIRAIHHQYPKKNYVTLSLLDWRSAEHRAAFKQVELELGIKIHSFSLLGGDFSYTDPVKGQSPNADPSWEPFAVGDLTQPKGNPSIEYRTLSEGYPFVPLELVPVYSLDSEGLKNLTPYLRLTGRFGLSWSDHQKSISLAQKVGRALKHHRQGARTLCLGSGEFMYFPMLISAYMGDGVKFHSTTRSPIYTIAKPDYAIQNGWAFPSPEDPGVINYVYNLPANYYDEVYFFIEREICRERLYPLQQIFHAKGIFRVVFIFCVSSSERRSLSDLKNPSAANS</sequence>
<dbReference type="InterPro" id="IPR041688">
    <property type="entry name" value="PRTase_2"/>
</dbReference>
<dbReference type="InterPro" id="IPR000836">
    <property type="entry name" value="PRTase_dom"/>
</dbReference>
<dbReference type="Pfam" id="PF15609">
    <property type="entry name" value="PRTase_2"/>
    <property type="match status" value="1"/>
</dbReference>
<evidence type="ECO:0000313" key="4">
    <source>
        <dbReference type="Proteomes" id="UP000002892"/>
    </source>
</evidence>
<dbReference type="eggNOG" id="COG0503">
    <property type="taxonomic scope" value="Bacteria"/>
</dbReference>
<evidence type="ECO:0000259" key="2">
    <source>
        <dbReference type="Pfam" id="PF15609"/>
    </source>
</evidence>
<accession>I4D512</accession>
<dbReference type="Proteomes" id="UP000002892">
    <property type="component" value="Chromosome"/>
</dbReference>
<keyword evidence="4" id="KW-1185">Reference proteome</keyword>
<dbReference type="RefSeq" id="WP_014826892.1">
    <property type="nucleotide sequence ID" value="NC_018068.1"/>
</dbReference>
<dbReference type="InterPro" id="IPR029057">
    <property type="entry name" value="PRTase-like"/>
</dbReference>
<dbReference type="KEGG" id="dai:Desaci_1909"/>
<evidence type="ECO:0000313" key="3">
    <source>
        <dbReference type="EMBL" id="AFM40886.1"/>
    </source>
</evidence>
<dbReference type="STRING" id="646529.Desaci_1909"/>
<dbReference type="HOGENOM" id="CLU_048544_1_0_9"/>
<reference evidence="3 4" key="1">
    <citation type="journal article" date="2012" name="J. Bacteriol.">
        <title>Complete genome sequences of Desulfosporosinus orientis DSM765T, Desulfosporosinus youngiae DSM17734T, Desulfosporosinus meridiei DSM13257T, and Desulfosporosinus acidiphilus DSM22704T.</title>
        <authorList>
            <person name="Pester M."/>
            <person name="Brambilla E."/>
            <person name="Alazard D."/>
            <person name="Rattei T."/>
            <person name="Weinmaier T."/>
            <person name="Han J."/>
            <person name="Lucas S."/>
            <person name="Lapidus A."/>
            <person name="Cheng J.F."/>
            <person name="Goodwin L."/>
            <person name="Pitluck S."/>
            <person name="Peters L."/>
            <person name="Ovchinnikova G."/>
            <person name="Teshima H."/>
            <person name="Detter J.C."/>
            <person name="Han C.S."/>
            <person name="Tapia R."/>
            <person name="Land M.L."/>
            <person name="Hauser L."/>
            <person name="Kyrpides N.C."/>
            <person name="Ivanova N.N."/>
            <person name="Pagani I."/>
            <person name="Huntmann M."/>
            <person name="Wei C.L."/>
            <person name="Davenport K.W."/>
            <person name="Daligault H."/>
            <person name="Chain P.S."/>
            <person name="Chen A."/>
            <person name="Mavromatis K."/>
            <person name="Markowitz V."/>
            <person name="Szeto E."/>
            <person name="Mikhailova N."/>
            <person name="Pati A."/>
            <person name="Wagner M."/>
            <person name="Woyke T."/>
            <person name="Ollivier B."/>
            <person name="Klenk H.P."/>
            <person name="Spring S."/>
            <person name="Loy A."/>
        </authorList>
    </citation>
    <scope>NUCLEOTIDE SEQUENCE [LARGE SCALE GENOMIC DNA]</scope>
    <source>
        <strain evidence="4">DSM 22704 / JCM 16185 / SJ4</strain>
    </source>
</reference>
<name>I4D512_DESAJ</name>
<organism evidence="3 4">
    <name type="scientific">Desulfosporosinus acidiphilus (strain DSM 22704 / JCM 16185 / SJ4)</name>
    <dbReference type="NCBI Taxonomy" id="646529"/>
    <lineage>
        <taxon>Bacteria</taxon>
        <taxon>Bacillati</taxon>
        <taxon>Bacillota</taxon>
        <taxon>Clostridia</taxon>
        <taxon>Eubacteriales</taxon>
        <taxon>Desulfitobacteriaceae</taxon>
        <taxon>Desulfosporosinus</taxon>
    </lineage>
</organism>
<dbReference type="SUPFAM" id="SSF53271">
    <property type="entry name" value="PRTase-like"/>
    <property type="match status" value="1"/>
</dbReference>
<dbReference type="InterPro" id="IPR011214">
    <property type="entry name" value="UCP020967"/>
</dbReference>
<evidence type="ECO:0008006" key="5">
    <source>
        <dbReference type="Google" id="ProtNLM"/>
    </source>
</evidence>
<gene>
    <name evidence="3" type="ordered locus">Desaci_1909</name>
</gene>
<proteinExistence type="predicted"/>